<dbReference type="RefSeq" id="WP_115772941.1">
    <property type="nucleotide sequence ID" value="NZ_PIOC01000014.1"/>
</dbReference>
<comment type="caution">
    <text evidence="1">The sequence shown here is derived from an EMBL/GenBank/DDBJ whole genome shotgun (WGS) entry which is preliminary data.</text>
</comment>
<gene>
    <name evidence="1" type="ORF">CWR48_09195</name>
</gene>
<accession>A0A3D8PVA1</accession>
<proteinExistence type="predicted"/>
<evidence type="ECO:0000313" key="2">
    <source>
        <dbReference type="Proteomes" id="UP000257143"/>
    </source>
</evidence>
<dbReference type="OrthoDB" id="2691912at2"/>
<sequence>MKRLMIYILFFLLCVSIYKDLSLERTPNHEISRTFEQSLQFNYTIMQMKITIGDTVLSVTEKINIDHINNLDISTIMADFEQLNPTADPYHLEPNTFYYFPLYK</sequence>
<dbReference type="EMBL" id="PIOC01000014">
    <property type="protein sequence ID" value="RDW19208.1"/>
    <property type="molecule type" value="Genomic_DNA"/>
</dbReference>
<organism evidence="1 2">
    <name type="scientific">Oceanobacillus arenosus</name>
    <dbReference type="NCBI Taxonomy" id="1229153"/>
    <lineage>
        <taxon>Bacteria</taxon>
        <taxon>Bacillati</taxon>
        <taxon>Bacillota</taxon>
        <taxon>Bacilli</taxon>
        <taxon>Bacillales</taxon>
        <taxon>Bacillaceae</taxon>
        <taxon>Oceanobacillus</taxon>
    </lineage>
</organism>
<dbReference type="Proteomes" id="UP000257143">
    <property type="component" value="Unassembled WGS sequence"/>
</dbReference>
<name>A0A3D8PVA1_9BACI</name>
<protein>
    <recommendedName>
        <fullName evidence="3">LysM domain-containing protein</fullName>
    </recommendedName>
</protein>
<reference evidence="2" key="1">
    <citation type="submission" date="2017-11" db="EMBL/GenBank/DDBJ databases">
        <authorList>
            <person name="Zhu W."/>
        </authorList>
    </citation>
    <scope>NUCLEOTIDE SEQUENCE [LARGE SCALE GENOMIC DNA]</scope>
    <source>
        <strain evidence="2">CAU 1183</strain>
    </source>
</reference>
<keyword evidence="2" id="KW-1185">Reference proteome</keyword>
<evidence type="ECO:0000313" key="1">
    <source>
        <dbReference type="EMBL" id="RDW19208.1"/>
    </source>
</evidence>
<dbReference type="AlphaFoldDB" id="A0A3D8PVA1"/>
<evidence type="ECO:0008006" key="3">
    <source>
        <dbReference type="Google" id="ProtNLM"/>
    </source>
</evidence>